<sequence length="208" mass="21174">MDLQIKAMAHQAMIILLMDSGNMKGVKVTADDCVDEDTGFLRRVALRHVHHVRLHGHGAAALRRVEGGDGPVVGQAVVTADDPEPDDVALVVKDLEPLRAPAGGEAGDHADLAKGTHVAVAEDHVAALHEVLVGLRIVEPPEDGPDGGHGGGDPLCDGGAALIGADGVVVVAGHVVRDLRGGAAVGFLAGGGRGGDLAHSLEEKGGFW</sequence>
<evidence type="ECO:0000313" key="1">
    <source>
        <dbReference type="EMBL" id="GER26649.1"/>
    </source>
</evidence>
<dbReference type="AlphaFoldDB" id="A0A5A7P1P3"/>
<dbReference type="Proteomes" id="UP000325081">
    <property type="component" value="Unassembled WGS sequence"/>
</dbReference>
<name>A0A5A7P1P3_STRAF</name>
<comment type="caution">
    <text evidence="1">The sequence shown here is derived from an EMBL/GenBank/DDBJ whole genome shotgun (WGS) entry which is preliminary data.</text>
</comment>
<organism evidence="1 2">
    <name type="scientific">Striga asiatica</name>
    <name type="common">Asiatic witchweed</name>
    <name type="synonym">Buchnera asiatica</name>
    <dbReference type="NCBI Taxonomy" id="4170"/>
    <lineage>
        <taxon>Eukaryota</taxon>
        <taxon>Viridiplantae</taxon>
        <taxon>Streptophyta</taxon>
        <taxon>Embryophyta</taxon>
        <taxon>Tracheophyta</taxon>
        <taxon>Spermatophyta</taxon>
        <taxon>Magnoliopsida</taxon>
        <taxon>eudicotyledons</taxon>
        <taxon>Gunneridae</taxon>
        <taxon>Pentapetalae</taxon>
        <taxon>asterids</taxon>
        <taxon>lamiids</taxon>
        <taxon>Lamiales</taxon>
        <taxon>Orobanchaceae</taxon>
        <taxon>Buchnereae</taxon>
        <taxon>Striga</taxon>
    </lineage>
</organism>
<keyword evidence="1" id="KW-0804">Transcription</keyword>
<accession>A0A5A7P1P3</accession>
<keyword evidence="2" id="KW-1185">Reference proteome</keyword>
<dbReference type="EMBL" id="BKCP01001114">
    <property type="protein sequence ID" value="GER26649.1"/>
    <property type="molecule type" value="Genomic_DNA"/>
</dbReference>
<evidence type="ECO:0000313" key="2">
    <source>
        <dbReference type="Proteomes" id="UP000325081"/>
    </source>
</evidence>
<proteinExistence type="predicted"/>
<dbReference type="GO" id="GO:0000428">
    <property type="term" value="C:DNA-directed RNA polymerase complex"/>
    <property type="evidence" value="ECO:0007669"/>
    <property type="project" value="UniProtKB-KW"/>
</dbReference>
<protein>
    <submittedName>
        <fullName evidence="1">DNA-directed RNA polymerase subunit omega</fullName>
    </submittedName>
</protein>
<reference evidence="2" key="1">
    <citation type="journal article" date="2019" name="Curr. Biol.">
        <title>Genome Sequence of Striga asiatica Provides Insight into the Evolution of Plant Parasitism.</title>
        <authorList>
            <person name="Yoshida S."/>
            <person name="Kim S."/>
            <person name="Wafula E.K."/>
            <person name="Tanskanen J."/>
            <person name="Kim Y.M."/>
            <person name="Honaas L."/>
            <person name="Yang Z."/>
            <person name="Spallek T."/>
            <person name="Conn C.E."/>
            <person name="Ichihashi Y."/>
            <person name="Cheong K."/>
            <person name="Cui S."/>
            <person name="Der J.P."/>
            <person name="Gundlach H."/>
            <person name="Jiao Y."/>
            <person name="Hori C."/>
            <person name="Ishida J.K."/>
            <person name="Kasahara H."/>
            <person name="Kiba T."/>
            <person name="Kim M.S."/>
            <person name="Koo N."/>
            <person name="Laohavisit A."/>
            <person name="Lee Y.H."/>
            <person name="Lumba S."/>
            <person name="McCourt P."/>
            <person name="Mortimer J.C."/>
            <person name="Mutuku J.M."/>
            <person name="Nomura T."/>
            <person name="Sasaki-Sekimoto Y."/>
            <person name="Seto Y."/>
            <person name="Wang Y."/>
            <person name="Wakatake T."/>
            <person name="Sakakibara H."/>
            <person name="Demura T."/>
            <person name="Yamaguchi S."/>
            <person name="Yoneyama K."/>
            <person name="Manabe R.I."/>
            <person name="Nelson D.C."/>
            <person name="Schulman A.H."/>
            <person name="Timko M.P."/>
            <person name="dePamphilis C.W."/>
            <person name="Choi D."/>
            <person name="Shirasu K."/>
        </authorList>
    </citation>
    <scope>NUCLEOTIDE SEQUENCE [LARGE SCALE GENOMIC DNA]</scope>
    <source>
        <strain evidence="2">cv. UVA1</strain>
    </source>
</reference>
<keyword evidence="1" id="KW-0240">DNA-directed RNA polymerase</keyword>
<dbReference type="OrthoDB" id="1750799at2759"/>
<gene>
    <name evidence="1" type="ORF">STAS_02304</name>
</gene>